<keyword evidence="1" id="KW-0472">Membrane</keyword>
<dbReference type="RefSeq" id="WP_386251348.1">
    <property type="nucleotide sequence ID" value="NZ_JBHTRV010000039.1"/>
</dbReference>
<gene>
    <name evidence="2" type="ORF">ACFQ63_34880</name>
</gene>
<evidence type="ECO:0000313" key="2">
    <source>
        <dbReference type="EMBL" id="MFE5984866.1"/>
    </source>
</evidence>
<evidence type="ECO:0000313" key="3">
    <source>
        <dbReference type="Proteomes" id="UP001600424"/>
    </source>
</evidence>
<feature type="transmembrane region" description="Helical" evidence="1">
    <location>
        <begin position="12"/>
        <end position="35"/>
    </location>
</feature>
<accession>A0ABW6J4K4</accession>
<dbReference type="Proteomes" id="UP001600424">
    <property type="component" value="Unassembled WGS sequence"/>
</dbReference>
<proteinExistence type="predicted"/>
<keyword evidence="1" id="KW-1133">Transmembrane helix</keyword>
<reference evidence="2 3" key="1">
    <citation type="submission" date="2024-09" db="EMBL/GenBank/DDBJ databases">
        <title>The Natural Products Discovery Center: Release of the First 8490 Sequenced Strains for Exploring Actinobacteria Biosynthetic Diversity.</title>
        <authorList>
            <person name="Kalkreuter E."/>
            <person name="Kautsar S.A."/>
            <person name="Yang D."/>
            <person name="Bader C.D."/>
            <person name="Teijaro C.N."/>
            <person name="Fluegel L."/>
            <person name="Davis C.M."/>
            <person name="Simpson J.R."/>
            <person name="Lauterbach L."/>
            <person name="Steele A.D."/>
            <person name="Gui C."/>
            <person name="Meng S."/>
            <person name="Li G."/>
            <person name="Viehrig K."/>
            <person name="Ye F."/>
            <person name="Su P."/>
            <person name="Kiefer A.F."/>
            <person name="Nichols A."/>
            <person name="Cepeda A.J."/>
            <person name="Yan W."/>
            <person name="Fan B."/>
            <person name="Jiang Y."/>
            <person name="Adhikari A."/>
            <person name="Zheng C.-J."/>
            <person name="Schuster L."/>
            <person name="Cowan T.M."/>
            <person name="Smanski M.J."/>
            <person name="Chevrette M.G."/>
            <person name="De Carvalho L.P.S."/>
            <person name="Shen B."/>
        </authorList>
    </citation>
    <scope>NUCLEOTIDE SEQUENCE [LARGE SCALE GENOMIC DNA]</scope>
    <source>
        <strain evidence="2 3">NPDC056472</strain>
    </source>
</reference>
<dbReference type="EMBL" id="JBHTRV010000039">
    <property type="protein sequence ID" value="MFE5984866.1"/>
    <property type="molecule type" value="Genomic_DNA"/>
</dbReference>
<comment type="caution">
    <text evidence="2">The sequence shown here is derived from an EMBL/GenBank/DDBJ whole genome shotgun (WGS) entry which is preliminary data.</text>
</comment>
<keyword evidence="3" id="KW-1185">Reference proteome</keyword>
<evidence type="ECO:0000256" key="1">
    <source>
        <dbReference type="SAM" id="Phobius"/>
    </source>
</evidence>
<protein>
    <recommendedName>
        <fullName evidence="4">Secreted protein</fullName>
    </recommendedName>
</protein>
<organism evidence="2 3">
    <name type="scientific">Streptomyces wedmorensis</name>
    <dbReference type="NCBI Taxonomy" id="43759"/>
    <lineage>
        <taxon>Bacteria</taxon>
        <taxon>Bacillati</taxon>
        <taxon>Actinomycetota</taxon>
        <taxon>Actinomycetes</taxon>
        <taxon>Kitasatosporales</taxon>
        <taxon>Streptomycetaceae</taxon>
        <taxon>Streptomyces</taxon>
    </lineage>
</organism>
<name>A0ABW6J4K4_STRWE</name>
<keyword evidence="1" id="KW-0812">Transmembrane</keyword>
<sequence length="262" mass="28445">MSEKSGSRTRRILKNVVVSALVLGAVGGGVAYTAVTAENADRTAPTVAWAGPSASATPEDPAAGFQRGRASTPLSKLLLPVPEGHVLGSDIEGYGNDAEVSAKQARALLKLTGSGYYGKERRAYEKEIDRLGIQGMAMRSYADDAGTYQAEVLILRMKDKTTVRKFFEVRKKLSELLELRKGPKIKEYAKNSACFLGPEPEKPKARKGSQENPDLQDMVCSTYDGEFMITVRAYGSPPFDQKAVADLVEKQLRHIASPGEYV</sequence>
<evidence type="ECO:0008006" key="4">
    <source>
        <dbReference type="Google" id="ProtNLM"/>
    </source>
</evidence>